<keyword evidence="4" id="KW-0653">Protein transport</keyword>
<dbReference type="InterPro" id="IPR036322">
    <property type="entry name" value="WD40_repeat_dom_sf"/>
</dbReference>
<evidence type="ECO:0000313" key="9">
    <source>
        <dbReference type="Proteomes" id="UP001652740"/>
    </source>
</evidence>
<evidence type="ECO:0000256" key="1">
    <source>
        <dbReference type="ARBA" id="ARBA00004567"/>
    </source>
</evidence>
<gene>
    <name evidence="10" type="primary">LOC113520121</name>
</gene>
<reference evidence="10" key="1">
    <citation type="submission" date="2025-08" db="UniProtKB">
        <authorList>
            <consortium name="RefSeq"/>
        </authorList>
    </citation>
    <scope>IDENTIFICATION</scope>
    <source>
        <tissue evidence="10">Whole larvae</tissue>
    </source>
</reference>
<proteinExistence type="predicted"/>
<dbReference type="Pfam" id="PF10168">
    <property type="entry name" value="Nup88"/>
    <property type="match status" value="2"/>
</dbReference>
<keyword evidence="7" id="KW-0539">Nucleus</keyword>
<keyword evidence="5" id="KW-0811">Translocation</keyword>
<dbReference type="InterPro" id="IPR037700">
    <property type="entry name" value="NUP88/NUP82"/>
</dbReference>
<protein>
    <submittedName>
        <fullName evidence="10">Nucleoporin 88</fullName>
    </submittedName>
</protein>
<dbReference type="RefSeq" id="XP_052751836.1">
    <property type="nucleotide sequence ID" value="XM_052895876.1"/>
</dbReference>
<keyword evidence="6" id="KW-0906">Nuclear pore complex</keyword>
<feature type="compositionally biased region" description="Low complexity" evidence="8">
    <location>
        <begin position="390"/>
        <end position="402"/>
    </location>
</feature>
<dbReference type="PANTHER" id="PTHR13257:SF0">
    <property type="entry name" value="NUCLEAR PORE COMPLEX PROTEIN NUP88"/>
    <property type="match status" value="1"/>
</dbReference>
<keyword evidence="9" id="KW-1185">Reference proteome</keyword>
<organism evidence="9 10">
    <name type="scientific">Galleria mellonella</name>
    <name type="common">Greater wax moth</name>
    <dbReference type="NCBI Taxonomy" id="7137"/>
    <lineage>
        <taxon>Eukaryota</taxon>
        <taxon>Metazoa</taxon>
        <taxon>Ecdysozoa</taxon>
        <taxon>Arthropoda</taxon>
        <taxon>Hexapoda</taxon>
        <taxon>Insecta</taxon>
        <taxon>Pterygota</taxon>
        <taxon>Neoptera</taxon>
        <taxon>Endopterygota</taxon>
        <taxon>Lepidoptera</taxon>
        <taxon>Glossata</taxon>
        <taxon>Ditrysia</taxon>
        <taxon>Pyraloidea</taxon>
        <taxon>Pyralidae</taxon>
        <taxon>Galleriinae</taxon>
        <taxon>Galleria</taxon>
    </lineage>
</organism>
<keyword evidence="2" id="KW-0813">Transport</keyword>
<dbReference type="Proteomes" id="UP001652740">
    <property type="component" value="Unplaced"/>
</dbReference>
<evidence type="ECO:0000313" key="10">
    <source>
        <dbReference type="RefSeq" id="XP_052751836.1"/>
    </source>
</evidence>
<accession>A0ABM3MKC1</accession>
<name>A0ABM3MKC1_GALME</name>
<dbReference type="InterPro" id="IPR019321">
    <property type="entry name" value="Nucleoporin_Nup88"/>
</dbReference>
<evidence type="ECO:0000256" key="5">
    <source>
        <dbReference type="ARBA" id="ARBA00023010"/>
    </source>
</evidence>
<evidence type="ECO:0000256" key="7">
    <source>
        <dbReference type="ARBA" id="ARBA00023242"/>
    </source>
</evidence>
<dbReference type="PANTHER" id="PTHR13257">
    <property type="entry name" value="NUCLEOPORIN NUP84-RELATED"/>
    <property type="match status" value="1"/>
</dbReference>
<dbReference type="SUPFAM" id="SSF50978">
    <property type="entry name" value="WD40 repeat-like"/>
    <property type="match status" value="1"/>
</dbReference>
<evidence type="ECO:0000256" key="2">
    <source>
        <dbReference type="ARBA" id="ARBA00022448"/>
    </source>
</evidence>
<evidence type="ECO:0000256" key="3">
    <source>
        <dbReference type="ARBA" id="ARBA00022816"/>
    </source>
</evidence>
<sequence length="682" mass="75127">MDSRLYETKLANHKIFHEIKDGLKEIPNGMLCNLLELKDDVLYAWNAAKNCLLCVNLKQLEEHGDETQYQKLHLLTPPAFSVERIISSTCGSRLCVWGSRGVTVLELPSRWGRAGLFDSGSQTVLCKSHTLDERFLYSQSEVRRVHWHPSSLSHLLVLVSDNTIRLYNIALKNGPKLVKIFTIGAKPSSLLAGKTILDSLGDTAVDFTPTPDTDALLILRGNGDVYMMEFDLEGKSPLQAKLSGPLAMYPPADDNYGSESCSITALGGGDSPPLVVVATCSAALYHCLLLPNPSDKENGDSHALYVVEAVELNIVLNPDDVNMQHSYPVHLYPCTNNTYACMHAGGVHTVTLPLLAHLRDYALASEEDSETVLSAICSKSSVARHLVCTSGPSGPSDPSDPNGPGGLSAADGRFRPPVALALSAPPLPALLILCEDGTLLTRTLEPYDLEEQLYKEMQLKNPALDQDDISVILKERQKVSFTAIIQEILARQVSQPLLHAAASHEPSPQETLQVIQPYYSFTSFLTAISFGCAYSAETEQHATWLADLQVEVNDTQLQSSVLREKCVLAEKHQDDIKYRCSAVIRRLRAGCGPSAAERALIRELEVHRARGDQLADQLRLLQHHAQHKSHELKQWQEDYKKKDIALGKSHSDTISSILQQQTSQISTLIEETKLLKDQLSII</sequence>
<evidence type="ECO:0000256" key="8">
    <source>
        <dbReference type="SAM" id="MobiDB-lite"/>
    </source>
</evidence>
<comment type="subcellular location">
    <subcellularLocation>
        <location evidence="1">Nucleus</location>
        <location evidence="1">Nuclear pore complex</location>
    </subcellularLocation>
</comment>
<evidence type="ECO:0000256" key="4">
    <source>
        <dbReference type="ARBA" id="ARBA00022927"/>
    </source>
</evidence>
<dbReference type="GeneID" id="113520121"/>
<evidence type="ECO:0000256" key="6">
    <source>
        <dbReference type="ARBA" id="ARBA00023132"/>
    </source>
</evidence>
<feature type="region of interest" description="Disordered" evidence="8">
    <location>
        <begin position="388"/>
        <end position="410"/>
    </location>
</feature>
<keyword evidence="3" id="KW-0509">mRNA transport</keyword>